<accession>A0A0D5C0Z7</accession>
<protein>
    <submittedName>
        <fullName evidence="1">Uncharacterized protein</fullName>
    </submittedName>
</protein>
<evidence type="ECO:0000313" key="2">
    <source>
        <dbReference type="Proteomes" id="UP000032408"/>
    </source>
</evidence>
<gene>
    <name evidence="1" type="ORF">NADRNF5_0302</name>
</gene>
<proteinExistence type="predicted"/>
<dbReference type="Proteomes" id="UP000032408">
    <property type="component" value="Chromosome"/>
</dbReference>
<name>A0A0D5C0Z7_9ARCH</name>
<reference evidence="1 2" key="2">
    <citation type="journal article" date="2016" name="ISME J.">
        <title>Physiological and genomic characterization of two novel marine thaumarchaeal strains indicates niche differentiation.</title>
        <authorList>
            <person name="Bayer B."/>
            <person name="Vojvoda J."/>
            <person name="Offre P."/>
            <person name="Alves R.J."/>
            <person name="Elisabeth N.H."/>
            <person name="Garcia J.A."/>
            <person name="Volland J.M."/>
            <person name="Srivastava A."/>
            <person name="Schleper C."/>
            <person name="Herndl G.J."/>
        </authorList>
    </citation>
    <scope>NUCLEOTIDE SEQUENCE [LARGE SCALE GENOMIC DNA]</scope>
    <source>
        <strain evidence="1 2">NF5</strain>
    </source>
</reference>
<dbReference type="EMBL" id="CP011070">
    <property type="protein sequence ID" value="AJW70000.1"/>
    <property type="molecule type" value="Genomic_DNA"/>
</dbReference>
<dbReference type="HOGENOM" id="CLU_2165145_0_0_2"/>
<reference evidence="2" key="1">
    <citation type="submission" date="2015-03" db="EMBL/GenBank/DDBJ databases">
        <title>Characterization of two novel Thaumarchaeota isolated from the Northern Adriatic Sea.</title>
        <authorList>
            <person name="Bayer B."/>
            <person name="Vojvoda J."/>
            <person name="Offre P."/>
            <person name="Srivastava A."/>
            <person name="Elisabeth N."/>
            <person name="Garcia J.A.L."/>
            <person name="Schleper C."/>
            <person name="Herndl G.J."/>
        </authorList>
    </citation>
    <scope>NUCLEOTIDE SEQUENCE [LARGE SCALE GENOMIC DNA]</scope>
    <source>
        <strain evidence="2">NF5</strain>
    </source>
</reference>
<dbReference type="AlphaFoldDB" id="A0A0D5C0Z7"/>
<sequence>MIKITVFYNAESTINAINNTAKYGLENLNSVHEAFSIGLAMTQTDKPIINAPDAIAVHRYTLPTIASPLSVLIKNGAIENKTMTTVDPAIARADVFSDCTAVSIGTFTLL</sequence>
<dbReference type="STRING" id="1580092.NADRNF5_0302"/>
<dbReference type="KEGG" id="nin:NADRNF5_0302"/>
<organism evidence="1 2">
    <name type="scientific">Nitrosopumilus adriaticus</name>
    <dbReference type="NCBI Taxonomy" id="1580092"/>
    <lineage>
        <taxon>Archaea</taxon>
        <taxon>Nitrososphaerota</taxon>
        <taxon>Nitrososphaeria</taxon>
        <taxon>Nitrosopumilales</taxon>
        <taxon>Nitrosopumilaceae</taxon>
        <taxon>Nitrosopumilus</taxon>
    </lineage>
</organism>
<keyword evidence="2" id="KW-1185">Reference proteome</keyword>
<evidence type="ECO:0000313" key="1">
    <source>
        <dbReference type="EMBL" id="AJW70000.1"/>
    </source>
</evidence>